<dbReference type="Gene3D" id="3.90.550.10">
    <property type="entry name" value="Spore Coat Polysaccharide Biosynthesis Protein SpsA, Chain A"/>
    <property type="match status" value="1"/>
</dbReference>
<evidence type="ECO:0000313" key="3">
    <source>
        <dbReference type="Proteomes" id="UP001219956"/>
    </source>
</evidence>
<dbReference type="PANTHER" id="PTHR46390">
    <property type="entry name" value="MANNOSE-1-PHOSPHATE GUANYLYLTRANSFERASE"/>
    <property type="match status" value="1"/>
</dbReference>
<evidence type="ECO:0000313" key="2">
    <source>
        <dbReference type="EMBL" id="MDC7716142.1"/>
    </source>
</evidence>
<dbReference type="InterPro" id="IPR005835">
    <property type="entry name" value="NTP_transferase_dom"/>
</dbReference>
<protein>
    <submittedName>
        <fullName evidence="2">Sugar phosphate nucleotidyltransferase</fullName>
    </submittedName>
</protein>
<dbReference type="Pfam" id="PF00483">
    <property type="entry name" value="NTP_transferase"/>
    <property type="match status" value="1"/>
</dbReference>
<dbReference type="SUPFAM" id="SSF53448">
    <property type="entry name" value="Nucleotide-diphospho-sugar transferases"/>
    <property type="match status" value="1"/>
</dbReference>
<dbReference type="RefSeq" id="WP_272750577.1">
    <property type="nucleotide sequence ID" value="NZ_JAQQLF010000002.1"/>
</dbReference>
<organism evidence="2 3">
    <name type="scientific">Vogesella aquatica</name>
    <dbReference type="NCBI Taxonomy" id="2984206"/>
    <lineage>
        <taxon>Bacteria</taxon>
        <taxon>Pseudomonadati</taxon>
        <taxon>Pseudomonadota</taxon>
        <taxon>Betaproteobacteria</taxon>
        <taxon>Neisseriales</taxon>
        <taxon>Chromobacteriaceae</taxon>
        <taxon>Vogesella</taxon>
    </lineage>
</organism>
<dbReference type="EMBL" id="JAQQLF010000002">
    <property type="protein sequence ID" value="MDC7716142.1"/>
    <property type="molecule type" value="Genomic_DNA"/>
</dbReference>
<dbReference type="InterPro" id="IPR051161">
    <property type="entry name" value="Mannose-6P_isomerase_type2"/>
</dbReference>
<evidence type="ECO:0000259" key="1">
    <source>
        <dbReference type="Pfam" id="PF00483"/>
    </source>
</evidence>
<name>A0ABT5IU92_9NEIS</name>
<dbReference type="PANTHER" id="PTHR46390:SF1">
    <property type="entry name" value="MANNOSE-1-PHOSPHATE GUANYLYLTRANSFERASE"/>
    <property type="match status" value="1"/>
</dbReference>
<feature type="domain" description="Nucleotidyl transferase" evidence="1">
    <location>
        <begin position="5"/>
        <end position="71"/>
    </location>
</feature>
<comment type="caution">
    <text evidence="2">The sequence shown here is derived from an EMBL/GenBank/DDBJ whole genome shotgun (WGS) entry which is preliminary data.</text>
</comment>
<keyword evidence="3" id="KW-1185">Reference proteome</keyword>
<sequence length="82" mass="8669">MSLVPIILCGGSGTRMWPLSRSTYPKQYLALHGEQMLVQQAAARLDGLANVAAPIIITNNEQRFLVAEQMLAAGYVAGAGGP</sequence>
<proteinExistence type="predicted"/>
<dbReference type="InterPro" id="IPR029044">
    <property type="entry name" value="Nucleotide-diphossugar_trans"/>
</dbReference>
<gene>
    <name evidence="2" type="ORF">PQU95_02745</name>
</gene>
<reference evidence="2 3" key="1">
    <citation type="submission" date="2023-01" db="EMBL/GenBank/DDBJ databases">
        <title>Novel species of the genus Vogesella isolated from rivers.</title>
        <authorList>
            <person name="Lu H."/>
        </authorList>
    </citation>
    <scope>NUCLEOTIDE SEQUENCE [LARGE SCALE GENOMIC DNA]</scope>
    <source>
        <strain evidence="2 3">DC21W</strain>
    </source>
</reference>
<accession>A0ABT5IU92</accession>
<dbReference type="Proteomes" id="UP001219956">
    <property type="component" value="Unassembled WGS sequence"/>
</dbReference>